<organism evidence="3 4">
    <name type="scientific">Actinophytocola xinjiangensis</name>
    <dbReference type="NCBI Taxonomy" id="485602"/>
    <lineage>
        <taxon>Bacteria</taxon>
        <taxon>Bacillati</taxon>
        <taxon>Actinomycetota</taxon>
        <taxon>Actinomycetes</taxon>
        <taxon>Pseudonocardiales</taxon>
        <taxon>Pseudonocardiaceae</taxon>
    </lineage>
</organism>
<dbReference type="AlphaFoldDB" id="A0A7Z0WM05"/>
<feature type="domain" description="Methyltransferase" evidence="2">
    <location>
        <begin position="172"/>
        <end position="268"/>
    </location>
</feature>
<gene>
    <name evidence="3" type="ORF">BLA60_15615</name>
</gene>
<accession>A0A7Z0WM05</accession>
<dbReference type="InterPro" id="IPR041698">
    <property type="entry name" value="Methyltransf_25"/>
</dbReference>
<reference evidence="3 4" key="1">
    <citation type="submission" date="2016-12" db="EMBL/GenBank/DDBJ databases">
        <title>The draft genome sequence of Actinophytocola xinjiangensis.</title>
        <authorList>
            <person name="Wang W."/>
            <person name="Yuan L."/>
        </authorList>
    </citation>
    <scope>NUCLEOTIDE SEQUENCE [LARGE SCALE GENOMIC DNA]</scope>
    <source>
        <strain evidence="3 4">CGMCC 4.4663</strain>
    </source>
</reference>
<name>A0A7Z0WM05_9PSEU</name>
<dbReference type="InterPro" id="IPR029063">
    <property type="entry name" value="SAM-dependent_MTases_sf"/>
</dbReference>
<dbReference type="CDD" id="cd02440">
    <property type="entry name" value="AdoMet_MTases"/>
    <property type="match status" value="1"/>
</dbReference>
<evidence type="ECO:0000313" key="3">
    <source>
        <dbReference type="EMBL" id="OLF10601.1"/>
    </source>
</evidence>
<dbReference type="SUPFAM" id="SSF53335">
    <property type="entry name" value="S-adenosyl-L-methionine-dependent methyltransferases"/>
    <property type="match status" value="1"/>
</dbReference>
<dbReference type="Pfam" id="PF13649">
    <property type="entry name" value="Methyltransf_25"/>
    <property type="match status" value="1"/>
</dbReference>
<evidence type="ECO:0000259" key="2">
    <source>
        <dbReference type="Pfam" id="PF13649"/>
    </source>
</evidence>
<keyword evidence="1" id="KW-0808">Transferase</keyword>
<comment type="caution">
    <text evidence="3">The sequence shown here is derived from an EMBL/GenBank/DDBJ whole genome shotgun (WGS) entry which is preliminary data.</text>
</comment>
<dbReference type="EMBL" id="MSIF01000006">
    <property type="protein sequence ID" value="OLF10601.1"/>
    <property type="molecule type" value="Genomic_DNA"/>
</dbReference>
<keyword evidence="4" id="KW-1185">Reference proteome</keyword>
<evidence type="ECO:0000256" key="1">
    <source>
        <dbReference type="ARBA" id="ARBA00022679"/>
    </source>
</evidence>
<protein>
    <recommendedName>
        <fullName evidence="2">Methyltransferase domain-containing protein</fullName>
    </recommendedName>
</protein>
<dbReference type="Gene3D" id="3.40.50.150">
    <property type="entry name" value="Vaccinia Virus protein VP39"/>
    <property type="match status" value="1"/>
</dbReference>
<sequence length="344" mass="38729">MYDAAIESSRIFSHAVREVADSSGLLTYLAEPRGVDDMIGHMEFLPEKRDQLVCLLRLLASQELLREVTVDGGPRYQTNGARAGRSLDDDGRYVPQIQHIEGWYGDDYAEAIRTTNIEFLGRDLEFLRKPHQFARFDKSLAEEWRLTMTSPLYEFGRGLCVEELVARGNRFLDLACGPGYGAQRIAEACGGRCSIVALDKSADFVEMTRELDYPAGTELRAEVHDINLPLPELAPESIDGVLFNGSFHFIRDKQARLAELWTALRPGGLLCLGHTFARSGFPDEAMREFYFSMLEDDLFPLSWDELIALTEQAGYRPVRNFHQGSYSYLLVEKVSAPAGDRSGR</sequence>
<evidence type="ECO:0000313" key="4">
    <source>
        <dbReference type="Proteomes" id="UP000185696"/>
    </source>
</evidence>
<dbReference type="PANTHER" id="PTHR43861">
    <property type="entry name" value="TRANS-ACONITATE 2-METHYLTRANSFERASE-RELATED"/>
    <property type="match status" value="1"/>
</dbReference>
<proteinExistence type="predicted"/>
<dbReference type="GO" id="GO:0016740">
    <property type="term" value="F:transferase activity"/>
    <property type="evidence" value="ECO:0007669"/>
    <property type="project" value="UniProtKB-KW"/>
</dbReference>
<dbReference type="Proteomes" id="UP000185696">
    <property type="component" value="Unassembled WGS sequence"/>
</dbReference>